<keyword evidence="1" id="KW-0472">Membrane</keyword>
<evidence type="ECO:0000256" key="1">
    <source>
        <dbReference type="SAM" id="Phobius"/>
    </source>
</evidence>
<accession>A0A7Y2H3T9</accession>
<keyword evidence="1" id="KW-0812">Transmembrane</keyword>
<keyword evidence="1" id="KW-1133">Transmembrane helix</keyword>
<protein>
    <submittedName>
        <fullName evidence="2">Zinc ribbon domain-containing protein</fullName>
    </submittedName>
</protein>
<gene>
    <name evidence="2" type="ORF">HKN21_15120</name>
</gene>
<evidence type="ECO:0000313" key="2">
    <source>
        <dbReference type="EMBL" id="NNF08093.1"/>
    </source>
</evidence>
<dbReference type="EMBL" id="JABDJR010000612">
    <property type="protein sequence ID" value="NNF08093.1"/>
    <property type="molecule type" value="Genomic_DNA"/>
</dbReference>
<name>A0A7Y2H3T9_UNCEI</name>
<organism evidence="2 3">
    <name type="scientific">Eiseniibacteriota bacterium</name>
    <dbReference type="NCBI Taxonomy" id="2212470"/>
    <lineage>
        <taxon>Bacteria</taxon>
        <taxon>Candidatus Eiseniibacteriota</taxon>
    </lineage>
</organism>
<feature type="transmembrane region" description="Helical" evidence="1">
    <location>
        <begin position="35"/>
        <end position="54"/>
    </location>
</feature>
<proteinExistence type="predicted"/>
<evidence type="ECO:0000313" key="3">
    <source>
        <dbReference type="Proteomes" id="UP000547674"/>
    </source>
</evidence>
<sequence length="60" mass="6716">MASRECPNCAVVIEDSSTACPICKYEFAQRQALPWKPVAIILLVVLLIPVVIQLNRMFGR</sequence>
<comment type="caution">
    <text evidence="2">The sequence shown here is derived from an EMBL/GenBank/DDBJ whole genome shotgun (WGS) entry which is preliminary data.</text>
</comment>
<dbReference type="AlphaFoldDB" id="A0A7Y2H3T9"/>
<dbReference type="Proteomes" id="UP000547674">
    <property type="component" value="Unassembled WGS sequence"/>
</dbReference>
<reference evidence="2 3" key="1">
    <citation type="submission" date="2020-03" db="EMBL/GenBank/DDBJ databases">
        <title>Metabolic flexibility allows generalist bacteria to become dominant in a frequently disturbed ecosystem.</title>
        <authorList>
            <person name="Chen Y.-J."/>
            <person name="Leung P.M."/>
            <person name="Bay S.K."/>
            <person name="Hugenholtz P."/>
            <person name="Kessler A.J."/>
            <person name="Shelley G."/>
            <person name="Waite D.W."/>
            <person name="Cook P.L."/>
            <person name="Greening C."/>
        </authorList>
    </citation>
    <scope>NUCLEOTIDE SEQUENCE [LARGE SCALE GENOMIC DNA]</scope>
    <source>
        <strain evidence="2">SS_bin_28</strain>
    </source>
</reference>